<dbReference type="InterPro" id="IPR032466">
    <property type="entry name" value="Metal_Hydrolase"/>
</dbReference>
<organism evidence="6 7">
    <name type="scientific">Caballeronia cordobensis</name>
    <name type="common">Burkholderia cordobensis</name>
    <dbReference type="NCBI Taxonomy" id="1353886"/>
    <lineage>
        <taxon>Bacteria</taxon>
        <taxon>Pseudomonadati</taxon>
        <taxon>Pseudomonadota</taxon>
        <taxon>Betaproteobacteria</taxon>
        <taxon>Burkholderiales</taxon>
        <taxon>Burkholderiaceae</taxon>
        <taxon>Caballeronia</taxon>
    </lineage>
</organism>
<dbReference type="EMBL" id="FCNY02000014">
    <property type="protein sequence ID" value="SAL57366.1"/>
    <property type="molecule type" value="Genomic_DNA"/>
</dbReference>
<accession>A0A158ILA4</accession>
<name>A0A158ILA4_CABCO</name>
<reference evidence="7" key="1">
    <citation type="submission" date="2016-01" db="EMBL/GenBank/DDBJ databases">
        <authorList>
            <person name="Peeters C."/>
        </authorList>
    </citation>
    <scope>NUCLEOTIDE SEQUENCE [LARGE SCALE GENOMIC DNA]</scope>
</reference>
<dbReference type="AlphaFoldDB" id="A0A158ILA4"/>
<keyword evidence="4" id="KW-0378">Hydrolase</keyword>
<gene>
    <name evidence="6" type="ORF">AWB70_05034</name>
</gene>
<comment type="similarity">
    <text evidence="2">Belongs to the metallo-dependent hydrolases superfamily. Adenosine and AMP deaminases family.</text>
</comment>
<keyword evidence="3" id="KW-0479">Metal-binding</keyword>
<evidence type="ECO:0000256" key="1">
    <source>
        <dbReference type="ARBA" id="ARBA00001947"/>
    </source>
</evidence>
<protein>
    <submittedName>
        <fullName evidence="6">Adenosine deaminase</fullName>
    </submittedName>
</protein>
<dbReference type="GO" id="GO:0016814">
    <property type="term" value="F:hydrolase activity, acting on carbon-nitrogen (but not peptide) bonds, in cyclic amidines"/>
    <property type="evidence" value="ECO:0007669"/>
    <property type="project" value="UniProtKB-ARBA"/>
</dbReference>
<dbReference type="InterPro" id="IPR006650">
    <property type="entry name" value="A/AMP_deam_AS"/>
</dbReference>
<evidence type="ECO:0000256" key="5">
    <source>
        <dbReference type="ARBA" id="ARBA00022833"/>
    </source>
</evidence>
<evidence type="ECO:0000256" key="2">
    <source>
        <dbReference type="ARBA" id="ARBA00006676"/>
    </source>
</evidence>
<dbReference type="GO" id="GO:0009168">
    <property type="term" value="P:purine ribonucleoside monophosphate biosynthetic process"/>
    <property type="evidence" value="ECO:0007669"/>
    <property type="project" value="InterPro"/>
</dbReference>
<dbReference type="PROSITE" id="PS00485">
    <property type="entry name" value="A_DEAMINASE"/>
    <property type="match status" value="1"/>
</dbReference>
<dbReference type="Proteomes" id="UP000054740">
    <property type="component" value="Unassembled WGS sequence"/>
</dbReference>
<dbReference type="PANTHER" id="PTHR43114">
    <property type="entry name" value="ADENINE DEAMINASE"/>
    <property type="match status" value="1"/>
</dbReference>
<proteinExistence type="inferred from homology"/>
<evidence type="ECO:0000256" key="3">
    <source>
        <dbReference type="ARBA" id="ARBA00022723"/>
    </source>
</evidence>
<evidence type="ECO:0000256" key="4">
    <source>
        <dbReference type="ARBA" id="ARBA00022801"/>
    </source>
</evidence>
<dbReference type="GO" id="GO:0046872">
    <property type="term" value="F:metal ion binding"/>
    <property type="evidence" value="ECO:0007669"/>
    <property type="project" value="UniProtKB-KW"/>
</dbReference>
<keyword evidence="5" id="KW-0862">Zinc</keyword>
<dbReference type="RefSeq" id="WP_063786678.1">
    <property type="nucleotide sequence ID" value="NZ_FCNY02000014.1"/>
</dbReference>
<dbReference type="SUPFAM" id="SSF51556">
    <property type="entry name" value="Metallo-dependent hydrolases"/>
    <property type="match status" value="1"/>
</dbReference>
<evidence type="ECO:0000313" key="7">
    <source>
        <dbReference type="Proteomes" id="UP000054740"/>
    </source>
</evidence>
<sequence>MNEEIANGDTSSVIALISATLLSNHLVLDLVTRSMFSDDISSSELREAVYLGYRPWASRFPDHVFESSWRHLSQRVGSIGEHCLLLASLKALSDEFLQLRHGHATVKRSKFGPWQQSVLSRMSGLPVLGSLWANHRSMDAHRSHEIHAESAADFRSGGWRRELQPILLPIDAVVEDYIAREGLHETHLHLNGSTHAEQCWLRALIAPKAETRDFSNKWIARSSQEAARIRELAHAVNPTLTPAELYRQLVAARHLRQWLVALATDSVPGGMNLPTRYTEFCEFPLIERSAPPARDASLELSSATRAVDEVRWIELVLRRLALRPDVCIERMLHCYLLLQNQYYRLLVQSEEQFGFDQFQKLTYTDLREPAETTYLNRFIMMHGDNRGFSRTGYLEGRFAPKSTIDKNAKILHQILFGYKRYLRNDWTTRPPYTGGTTSLNALLRELDEEFVSRPARDRRHHRLALVAHFIKRPWSASPVHKAGPYRFFRQRAELRRSATALLATLSRWPRLKTWIRGIDAAANELDAPPEVFASCFRVCQRAGLSRRSYHVGEDFPHLLAGLRNINDALTLLDLRDGDRIGHGTAMGISPQLWIDRMPRTMVVRRGDWMIDLLAAWQLLRSVPGSDVLADRVSTDLLKISSIVFQDDISCAALERAMGLRHLNPYFIKASRDNSWNWQSSSLNDNWRIEAELVHNAKQSNRRDVDLLWEWLSNREIWARTEETIEVSSSYFTASTYVQLQQSLMRKVAERGVIVETLPSSNVRISQYQTFLEHHSLRWMRVPGFVMDGDPEIMVSLGSDDPGIFAGNLDGEFYQLYSALRNQSLSDTISLEYLAPLNERGRKYRFHERSLS</sequence>
<dbReference type="PANTHER" id="PTHR43114:SF6">
    <property type="entry name" value="ADENINE DEAMINASE"/>
    <property type="match status" value="1"/>
</dbReference>
<dbReference type="InterPro" id="IPR006330">
    <property type="entry name" value="Ado/ade_deaminase"/>
</dbReference>
<evidence type="ECO:0000313" key="6">
    <source>
        <dbReference type="EMBL" id="SAL57366.1"/>
    </source>
</evidence>
<dbReference type="Gene3D" id="3.20.20.140">
    <property type="entry name" value="Metal-dependent hydrolases"/>
    <property type="match status" value="2"/>
</dbReference>
<dbReference type="GO" id="GO:0019239">
    <property type="term" value="F:deaminase activity"/>
    <property type="evidence" value="ECO:0007669"/>
    <property type="project" value="InterPro"/>
</dbReference>
<keyword evidence="7" id="KW-1185">Reference proteome</keyword>
<comment type="cofactor">
    <cofactor evidence="1">
        <name>Zn(2+)</name>
        <dbReference type="ChEBI" id="CHEBI:29105"/>
    </cofactor>
</comment>